<accession>A0A165F609</accession>
<keyword evidence="8" id="KW-0503">Monooxygenase</keyword>
<sequence>MTILAASILALAVGSQAHQVAWSKGMYCKNSNSNVDSPNAAGFIIDPLYNLTTTDWFLHGVCRNFPPPAGEYLNVPANGKFTVEIASNRAFTTMSYNGTKATDWPDGKVHPNNWSTNVSDPNFPPSSVGCLGSPNIHAHGSVDAAGTAFAISYNNNINTVAMTDFTVFTVLANTPYKRLATYSVPNLPACPSGGCLCAWAWVPNGCGQSNIYMNAYRCQVTGASKTALPVGKPQVPVWCQTNQSACLKGPKQMIVQWQAQGNNVVLPSGMQQGGGWPSPNYNSKVGFTAGAQTDIFVSTTVKSTATSSASSAKITSSASTTTTASAVNAAITTGAEASNSLSAETATGTVVSEPSDTVVPSSAPPRDTMIPVMLTITAIFILSSFM</sequence>
<gene>
    <name evidence="14" type="ORF">EXIGLDRAFT_678929</name>
</gene>
<dbReference type="GO" id="GO:0005576">
    <property type="term" value="C:extracellular region"/>
    <property type="evidence" value="ECO:0007669"/>
    <property type="project" value="UniProtKB-SubCell"/>
</dbReference>
<feature type="signal peptide" evidence="13">
    <location>
        <begin position="1"/>
        <end position="17"/>
    </location>
</feature>
<feature type="compositionally biased region" description="Polar residues" evidence="12">
    <location>
        <begin position="344"/>
        <end position="360"/>
    </location>
</feature>
<comment type="cofactor">
    <cofactor evidence="1">
        <name>Cu(2+)</name>
        <dbReference type="ChEBI" id="CHEBI:29036"/>
    </cofactor>
</comment>
<evidence type="ECO:0000313" key="14">
    <source>
        <dbReference type="EMBL" id="KZV88440.1"/>
    </source>
</evidence>
<evidence type="ECO:0000256" key="5">
    <source>
        <dbReference type="ARBA" id="ARBA00022729"/>
    </source>
</evidence>
<dbReference type="InParanoid" id="A0A165F609"/>
<dbReference type="Proteomes" id="UP000077266">
    <property type="component" value="Unassembled WGS sequence"/>
</dbReference>
<feature type="chain" id="PRO_5007857575" evidence="13">
    <location>
        <begin position="18"/>
        <end position="386"/>
    </location>
</feature>
<dbReference type="AlphaFoldDB" id="A0A165F609"/>
<protein>
    <submittedName>
        <fullName evidence="14">Uncharacterized protein</fullName>
    </submittedName>
</protein>
<keyword evidence="4" id="KW-0479">Metal-binding</keyword>
<keyword evidence="6" id="KW-0560">Oxidoreductase</keyword>
<evidence type="ECO:0000256" key="10">
    <source>
        <dbReference type="ARBA" id="ARBA00023180"/>
    </source>
</evidence>
<evidence type="ECO:0000256" key="8">
    <source>
        <dbReference type="ARBA" id="ARBA00023033"/>
    </source>
</evidence>
<evidence type="ECO:0000256" key="3">
    <source>
        <dbReference type="ARBA" id="ARBA00022525"/>
    </source>
</evidence>
<dbReference type="InterPro" id="IPR054497">
    <property type="entry name" value="LPMO_AA14"/>
</dbReference>
<feature type="region of interest" description="Disordered" evidence="12">
    <location>
        <begin position="344"/>
        <end position="366"/>
    </location>
</feature>
<dbReference type="STRING" id="1314781.A0A165F609"/>
<name>A0A165F609_EXIGL</name>
<evidence type="ECO:0000256" key="1">
    <source>
        <dbReference type="ARBA" id="ARBA00001973"/>
    </source>
</evidence>
<evidence type="ECO:0000256" key="6">
    <source>
        <dbReference type="ARBA" id="ARBA00023002"/>
    </source>
</evidence>
<comment type="similarity">
    <text evidence="11">Belongs to the polysaccharide monooxygenase AA14 family.</text>
</comment>
<dbReference type="Pfam" id="PF22810">
    <property type="entry name" value="LPMO_AA14"/>
    <property type="match status" value="1"/>
</dbReference>
<keyword evidence="9" id="KW-1015">Disulfide bond</keyword>
<evidence type="ECO:0000256" key="12">
    <source>
        <dbReference type="SAM" id="MobiDB-lite"/>
    </source>
</evidence>
<dbReference type="EMBL" id="KV426100">
    <property type="protein sequence ID" value="KZV88440.1"/>
    <property type="molecule type" value="Genomic_DNA"/>
</dbReference>
<dbReference type="GO" id="GO:0046872">
    <property type="term" value="F:metal ion binding"/>
    <property type="evidence" value="ECO:0007669"/>
    <property type="project" value="UniProtKB-KW"/>
</dbReference>
<evidence type="ECO:0000256" key="7">
    <source>
        <dbReference type="ARBA" id="ARBA00023008"/>
    </source>
</evidence>
<keyword evidence="10" id="KW-0325">Glycoprotein</keyword>
<organism evidence="14 15">
    <name type="scientific">Exidia glandulosa HHB12029</name>
    <dbReference type="NCBI Taxonomy" id="1314781"/>
    <lineage>
        <taxon>Eukaryota</taxon>
        <taxon>Fungi</taxon>
        <taxon>Dikarya</taxon>
        <taxon>Basidiomycota</taxon>
        <taxon>Agaricomycotina</taxon>
        <taxon>Agaricomycetes</taxon>
        <taxon>Auriculariales</taxon>
        <taxon>Exidiaceae</taxon>
        <taxon>Exidia</taxon>
    </lineage>
</organism>
<evidence type="ECO:0000256" key="9">
    <source>
        <dbReference type="ARBA" id="ARBA00023157"/>
    </source>
</evidence>
<keyword evidence="7" id="KW-0186">Copper</keyword>
<dbReference type="GO" id="GO:0004497">
    <property type="term" value="F:monooxygenase activity"/>
    <property type="evidence" value="ECO:0007669"/>
    <property type="project" value="UniProtKB-KW"/>
</dbReference>
<keyword evidence="15" id="KW-1185">Reference proteome</keyword>
<reference evidence="14 15" key="1">
    <citation type="journal article" date="2016" name="Mol. Biol. Evol.">
        <title>Comparative Genomics of Early-Diverging Mushroom-Forming Fungi Provides Insights into the Origins of Lignocellulose Decay Capabilities.</title>
        <authorList>
            <person name="Nagy L.G."/>
            <person name="Riley R."/>
            <person name="Tritt A."/>
            <person name="Adam C."/>
            <person name="Daum C."/>
            <person name="Floudas D."/>
            <person name="Sun H."/>
            <person name="Yadav J.S."/>
            <person name="Pangilinan J."/>
            <person name="Larsson K.H."/>
            <person name="Matsuura K."/>
            <person name="Barry K."/>
            <person name="Labutti K."/>
            <person name="Kuo R."/>
            <person name="Ohm R.A."/>
            <person name="Bhattacharya S.S."/>
            <person name="Shirouzu T."/>
            <person name="Yoshinaga Y."/>
            <person name="Martin F.M."/>
            <person name="Grigoriev I.V."/>
            <person name="Hibbett D.S."/>
        </authorList>
    </citation>
    <scope>NUCLEOTIDE SEQUENCE [LARGE SCALE GENOMIC DNA]</scope>
    <source>
        <strain evidence="14 15">HHB12029</strain>
    </source>
</reference>
<keyword evidence="3" id="KW-0964">Secreted</keyword>
<comment type="subcellular location">
    <subcellularLocation>
        <location evidence="2">Secreted</location>
    </subcellularLocation>
</comment>
<evidence type="ECO:0000256" key="13">
    <source>
        <dbReference type="SAM" id="SignalP"/>
    </source>
</evidence>
<keyword evidence="5 13" id="KW-0732">Signal</keyword>
<proteinExistence type="inferred from homology"/>
<dbReference type="OrthoDB" id="2019572at2759"/>
<evidence type="ECO:0000256" key="4">
    <source>
        <dbReference type="ARBA" id="ARBA00022723"/>
    </source>
</evidence>
<evidence type="ECO:0000256" key="2">
    <source>
        <dbReference type="ARBA" id="ARBA00004613"/>
    </source>
</evidence>
<evidence type="ECO:0000256" key="11">
    <source>
        <dbReference type="ARBA" id="ARBA00046340"/>
    </source>
</evidence>
<evidence type="ECO:0000313" key="15">
    <source>
        <dbReference type="Proteomes" id="UP000077266"/>
    </source>
</evidence>